<reference evidence="1 2" key="1">
    <citation type="submission" date="2018-10" db="EMBL/GenBank/DDBJ databases">
        <title>Genomic Encyclopedia of Type Strains, Phase IV (KMG-IV): sequencing the most valuable type-strain genomes for metagenomic binning, comparative biology and taxonomic classification.</title>
        <authorList>
            <person name="Goeker M."/>
        </authorList>
    </citation>
    <scope>NUCLEOTIDE SEQUENCE [LARGE SCALE GENOMIC DNA]</scope>
    <source>
        <strain evidence="1 2">DSM 12769</strain>
    </source>
</reference>
<dbReference type="EMBL" id="RCDA01000003">
    <property type="protein sequence ID" value="RLK48342.1"/>
    <property type="molecule type" value="Genomic_DNA"/>
</dbReference>
<protein>
    <submittedName>
        <fullName evidence="1">Uncharacterized protein</fullName>
    </submittedName>
</protein>
<sequence length="402" mass="42573">MTSNVNLWGRHLGRLLVAGAVVPLIVAGCNSSSSSSSGNGGDTDRDVQQVQLTQEEADTAAAAGSIDAVDEVDTLIEAAMEQAEPEGGFDLAGGAVASGASEIEEKLTRESGGAIAAGSNGWGSHQCGEGGTINVDRDVDFLDVQADQCRDVEEQDEFMYFRLETLVDGQLTVDESWASESPDYANVTSFDANDWLTEIAMESGDAEPLTSVMRMNGGITHEYNENNNVEDDFLTQMTQDFSQDITMECGSTYFDMEYAVAGGNGLRVEATPVSGADKFDLSINGGLVMSFASNASGSGQGFQQELTWETKEDLRYSTDAYEDGEFPETGTLAVSGEVGGQAVDLMLTYGNGEVCVEGATGPLDAGDGCFTQADLDDMDEDDDAEEFIDFDESAFAECTPSP</sequence>
<evidence type="ECO:0000313" key="1">
    <source>
        <dbReference type="EMBL" id="RLK48342.1"/>
    </source>
</evidence>
<keyword evidence="2" id="KW-1185">Reference proteome</keyword>
<dbReference type="Proteomes" id="UP000275461">
    <property type="component" value="Unassembled WGS sequence"/>
</dbReference>
<name>A0A498BYE8_9GAMM</name>
<dbReference type="AlphaFoldDB" id="A0A498BYE8"/>
<gene>
    <name evidence="1" type="ORF">DFR31_2221</name>
</gene>
<dbReference type="RefSeq" id="WP_121442737.1">
    <property type="nucleotide sequence ID" value="NZ_RCDA01000003.1"/>
</dbReference>
<evidence type="ECO:0000313" key="2">
    <source>
        <dbReference type="Proteomes" id="UP000275461"/>
    </source>
</evidence>
<organism evidence="1 2">
    <name type="scientific">Alkalispirillum mobile</name>
    <dbReference type="NCBI Taxonomy" id="85925"/>
    <lineage>
        <taxon>Bacteria</taxon>
        <taxon>Pseudomonadati</taxon>
        <taxon>Pseudomonadota</taxon>
        <taxon>Gammaproteobacteria</taxon>
        <taxon>Chromatiales</taxon>
        <taxon>Ectothiorhodospiraceae</taxon>
        <taxon>Alkalispirillum</taxon>
    </lineage>
</organism>
<comment type="caution">
    <text evidence="1">The sequence shown here is derived from an EMBL/GenBank/DDBJ whole genome shotgun (WGS) entry which is preliminary data.</text>
</comment>
<accession>A0A498BYE8</accession>
<proteinExistence type="predicted"/>